<name>A0ABQ2D9G5_9DEIO</name>
<proteinExistence type="predicted"/>
<evidence type="ECO:0000313" key="3">
    <source>
        <dbReference type="Proteomes" id="UP000632222"/>
    </source>
</evidence>
<keyword evidence="3" id="KW-1185">Reference proteome</keyword>
<dbReference type="Proteomes" id="UP000632222">
    <property type="component" value="Unassembled WGS sequence"/>
</dbReference>
<evidence type="ECO:0000313" key="2">
    <source>
        <dbReference type="EMBL" id="GGJ48093.1"/>
    </source>
</evidence>
<feature type="compositionally biased region" description="Basic residues" evidence="1">
    <location>
        <begin position="151"/>
        <end position="160"/>
    </location>
</feature>
<evidence type="ECO:0000256" key="1">
    <source>
        <dbReference type="SAM" id="MobiDB-lite"/>
    </source>
</evidence>
<reference evidence="3" key="1">
    <citation type="journal article" date="2019" name="Int. J. Syst. Evol. Microbiol.">
        <title>The Global Catalogue of Microorganisms (GCM) 10K type strain sequencing project: providing services to taxonomists for standard genome sequencing and annotation.</title>
        <authorList>
            <consortium name="The Broad Institute Genomics Platform"/>
            <consortium name="The Broad Institute Genome Sequencing Center for Infectious Disease"/>
            <person name="Wu L."/>
            <person name="Ma J."/>
        </authorList>
    </citation>
    <scope>NUCLEOTIDE SEQUENCE [LARGE SCALE GENOMIC DNA]</scope>
    <source>
        <strain evidence="3">JCM 14370</strain>
    </source>
</reference>
<feature type="region of interest" description="Disordered" evidence="1">
    <location>
        <begin position="145"/>
        <end position="171"/>
    </location>
</feature>
<sequence length="171" mass="19968">MEMNFATLSIKTHDRGEILCTRLSSMVPHLFSPEREAEKLTEAGLRKFLQMLRKAVADQKFSAGKLQELFDLPYTSPAVKTDRNVRHNEYLIEVNTNFKLWYLESLTEVLRWQEKAHNKKSKRKVTLNAVQAGEVDLTEIFRRTQEQLANPRKHKPKGKKQQQEPELVTHP</sequence>
<gene>
    <name evidence="2" type="ORF">GCM10008938_37630</name>
</gene>
<accession>A0ABQ2D9G5</accession>
<dbReference type="EMBL" id="BMOD01000018">
    <property type="protein sequence ID" value="GGJ48093.1"/>
    <property type="molecule type" value="Genomic_DNA"/>
</dbReference>
<feature type="compositionally biased region" description="Basic and acidic residues" evidence="1">
    <location>
        <begin position="161"/>
        <end position="171"/>
    </location>
</feature>
<protein>
    <submittedName>
        <fullName evidence="2">Uncharacterized protein</fullName>
    </submittedName>
</protein>
<organism evidence="2 3">
    <name type="scientific">Deinococcus roseus</name>
    <dbReference type="NCBI Taxonomy" id="392414"/>
    <lineage>
        <taxon>Bacteria</taxon>
        <taxon>Thermotogati</taxon>
        <taxon>Deinococcota</taxon>
        <taxon>Deinococci</taxon>
        <taxon>Deinococcales</taxon>
        <taxon>Deinococcaceae</taxon>
        <taxon>Deinococcus</taxon>
    </lineage>
</organism>
<comment type="caution">
    <text evidence="2">The sequence shown here is derived from an EMBL/GenBank/DDBJ whole genome shotgun (WGS) entry which is preliminary data.</text>
</comment>